<dbReference type="EMBL" id="FNFO01000011">
    <property type="protein sequence ID" value="SDM22886.1"/>
    <property type="molecule type" value="Genomic_DNA"/>
</dbReference>
<sequence>MKKFMITFVLADAALLAMVYLAGRASGKKEERRLEGLRQLQQDCDIHNALLNLRIDDLLPPPPQKAQVVICSTCRSENVEGHEYCSTCQCQL</sequence>
<accession>A0A1G9RI14</accession>
<dbReference type="RefSeq" id="WP_089686762.1">
    <property type="nucleotide sequence ID" value="NZ_FNFO01000011.1"/>
</dbReference>
<dbReference type="Proteomes" id="UP000198510">
    <property type="component" value="Unassembled WGS sequence"/>
</dbReference>
<organism evidence="1 2">
    <name type="scientific">Catalinimonas alkaloidigena</name>
    <dbReference type="NCBI Taxonomy" id="1075417"/>
    <lineage>
        <taxon>Bacteria</taxon>
        <taxon>Pseudomonadati</taxon>
        <taxon>Bacteroidota</taxon>
        <taxon>Cytophagia</taxon>
        <taxon>Cytophagales</taxon>
        <taxon>Catalimonadaceae</taxon>
        <taxon>Catalinimonas</taxon>
    </lineage>
</organism>
<protein>
    <submittedName>
        <fullName evidence="1">Uncharacterized protein</fullName>
    </submittedName>
</protein>
<keyword evidence="2" id="KW-1185">Reference proteome</keyword>
<name>A0A1G9RI14_9BACT</name>
<reference evidence="1 2" key="1">
    <citation type="submission" date="2016-10" db="EMBL/GenBank/DDBJ databases">
        <authorList>
            <person name="de Groot N.N."/>
        </authorList>
    </citation>
    <scope>NUCLEOTIDE SEQUENCE [LARGE SCALE GENOMIC DNA]</scope>
    <source>
        <strain evidence="1 2">DSM 25186</strain>
    </source>
</reference>
<proteinExistence type="predicted"/>
<dbReference type="AlphaFoldDB" id="A0A1G9RI14"/>
<evidence type="ECO:0000313" key="1">
    <source>
        <dbReference type="EMBL" id="SDM22886.1"/>
    </source>
</evidence>
<gene>
    <name evidence="1" type="ORF">SAMN05421823_111165</name>
</gene>
<evidence type="ECO:0000313" key="2">
    <source>
        <dbReference type="Proteomes" id="UP000198510"/>
    </source>
</evidence>